<dbReference type="OrthoDB" id="1094459at2"/>
<sequence>MNKSLHIISFDVPYPPNYGGIIDVFYKLKSLYELKIDIYLHTFEFGKGKQDELKKYCKQVYYYKRKPFINSIFSTLPLRVNSRQNERLSENLNCIEAPILFEGLHTTSLLLKTSFSNRKLLVRAHNIEHNYFYGLAKSEKNILKKIIFKIEAFKLQRYEKILDKVNSILTISPLEQSYFKQKFGDKAFYLPAFHKNNTIKNLSEKGSIILYHGDLRVADNIKAVLYLIDILKEINFPTVFASSFKNEFLSKKISSYSNMQFVIIKDKNHLDDLLKKAHINILPTFQNTGIKLKLINVLFNGRFCLVNSKMVENTGLENLCEIANTKKEFTQKIIELLEKNYTTKNFENRLNSIHLKEFDTKKNAQKIIDLAY</sequence>
<dbReference type="AlphaFoldDB" id="A0A3N4NJV0"/>
<comment type="caution">
    <text evidence="1">The sequence shown here is derived from an EMBL/GenBank/DDBJ whole genome shotgun (WGS) entry which is preliminary data.</text>
</comment>
<dbReference type="GO" id="GO:0016740">
    <property type="term" value="F:transferase activity"/>
    <property type="evidence" value="ECO:0007669"/>
    <property type="project" value="UniProtKB-KW"/>
</dbReference>
<keyword evidence="1" id="KW-0808">Transferase</keyword>
<evidence type="ECO:0000313" key="2">
    <source>
        <dbReference type="Proteomes" id="UP000270856"/>
    </source>
</evidence>
<dbReference type="EMBL" id="RPFJ01000011">
    <property type="protein sequence ID" value="RPD96481.1"/>
    <property type="molecule type" value="Genomic_DNA"/>
</dbReference>
<reference evidence="1 2" key="1">
    <citation type="submission" date="2018-11" db="EMBL/GenBank/DDBJ databases">
        <title>Aureibaculum marinum gen. nov., sp. nov., a member of the family Flavobacteriaceae isolated from the Bohai Sea.</title>
        <authorList>
            <person name="Ji X."/>
        </authorList>
    </citation>
    <scope>NUCLEOTIDE SEQUENCE [LARGE SCALE GENOMIC DNA]</scope>
    <source>
        <strain evidence="1 2">BH-SD17</strain>
    </source>
</reference>
<dbReference type="SUPFAM" id="SSF53756">
    <property type="entry name" value="UDP-Glycosyltransferase/glycogen phosphorylase"/>
    <property type="match status" value="1"/>
</dbReference>
<dbReference type="RefSeq" id="WP_123897662.1">
    <property type="nucleotide sequence ID" value="NZ_RPFJ01000011.1"/>
</dbReference>
<name>A0A3N4NJV0_9FLAO</name>
<protein>
    <submittedName>
        <fullName evidence="1">Glycosyltransferase</fullName>
    </submittedName>
</protein>
<organism evidence="1 2">
    <name type="scientific">Aureibaculum marinum</name>
    <dbReference type="NCBI Taxonomy" id="2487930"/>
    <lineage>
        <taxon>Bacteria</taxon>
        <taxon>Pseudomonadati</taxon>
        <taxon>Bacteroidota</taxon>
        <taxon>Flavobacteriia</taxon>
        <taxon>Flavobacteriales</taxon>
        <taxon>Flavobacteriaceae</taxon>
        <taxon>Aureibaculum</taxon>
    </lineage>
</organism>
<accession>A0A3N4NJV0</accession>
<evidence type="ECO:0000313" key="1">
    <source>
        <dbReference type="EMBL" id="RPD96481.1"/>
    </source>
</evidence>
<proteinExistence type="predicted"/>
<gene>
    <name evidence="1" type="ORF">EGM88_08930</name>
</gene>
<dbReference type="Proteomes" id="UP000270856">
    <property type="component" value="Unassembled WGS sequence"/>
</dbReference>
<keyword evidence="2" id="KW-1185">Reference proteome</keyword>